<organism evidence="3 4">
    <name type="scientific">Raphanus sativus</name>
    <name type="common">Radish</name>
    <name type="synonym">Raphanus raphanistrum var. sativus</name>
    <dbReference type="NCBI Taxonomy" id="3726"/>
    <lineage>
        <taxon>Eukaryota</taxon>
        <taxon>Viridiplantae</taxon>
        <taxon>Streptophyta</taxon>
        <taxon>Embryophyta</taxon>
        <taxon>Tracheophyta</taxon>
        <taxon>Spermatophyta</taxon>
        <taxon>Magnoliopsida</taxon>
        <taxon>eudicotyledons</taxon>
        <taxon>Gunneridae</taxon>
        <taxon>Pentapetalae</taxon>
        <taxon>rosids</taxon>
        <taxon>malvids</taxon>
        <taxon>Brassicales</taxon>
        <taxon>Brassicaceae</taxon>
        <taxon>Brassiceae</taxon>
        <taxon>Raphanus</taxon>
    </lineage>
</organism>
<protein>
    <submittedName>
        <fullName evidence="4">Uncharacterized protein LOC108857977</fullName>
    </submittedName>
</protein>
<evidence type="ECO:0000313" key="4">
    <source>
        <dbReference type="RefSeq" id="XP_018487478.1"/>
    </source>
</evidence>
<dbReference type="PANTHER" id="PTHR31286">
    <property type="entry name" value="GLYCINE-RICH CELL WALL STRUCTURAL PROTEIN 1.8-LIKE"/>
    <property type="match status" value="1"/>
</dbReference>
<gene>
    <name evidence="4" type="primary">LOC108857977</name>
</gene>
<evidence type="ECO:0000313" key="3">
    <source>
        <dbReference type="Proteomes" id="UP000504610"/>
    </source>
</evidence>
<feature type="region of interest" description="Disordered" evidence="1">
    <location>
        <begin position="317"/>
        <end position="343"/>
    </location>
</feature>
<feature type="region of interest" description="Disordered" evidence="1">
    <location>
        <begin position="364"/>
        <end position="389"/>
    </location>
</feature>
<feature type="domain" description="Zinc knuckle CX2CX4HX4C" evidence="2">
    <location>
        <begin position="110"/>
        <end position="157"/>
    </location>
</feature>
<dbReference type="Proteomes" id="UP000504610">
    <property type="component" value="Chromosome 5"/>
</dbReference>
<dbReference type="PANTHER" id="PTHR31286:SF178">
    <property type="entry name" value="DUF4283 DOMAIN-CONTAINING PROTEIN"/>
    <property type="match status" value="1"/>
</dbReference>
<reference evidence="4" key="2">
    <citation type="submission" date="2025-08" db="UniProtKB">
        <authorList>
            <consortium name="RefSeq"/>
        </authorList>
    </citation>
    <scope>IDENTIFICATION</scope>
    <source>
        <tissue evidence="4">Leaf</tissue>
    </source>
</reference>
<feature type="region of interest" description="Disordered" evidence="1">
    <location>
        <begin position="285"/>
        <end position="304"/>
    </location>
</feature>
<accession>A0A6J0NUQ9</accession>
<dbReference type="Pfam" id="PF14392">
    <property type="entry name" value="zf-CCHC_4"/>
    <property type="match status" value="1"/>
</dbReference>
<feature type="compositionally biased region" description="Basic residues" evidence="1">
    <location>
        <begin position="322"/>
        <end position="334"/>
    </location>
</feature>
<proteinExistence type="predicted"/>
<reference evidence="3" key="1">
    <citation type="journal article" date="2019" name="Database">
        <title>The radish genome database (RadishGD): an integrated information resource for radish genomics.</title>
        <authorList>
            <person name="Yu H.J."/>
            <person name="Baek S."/>
            <person name="Lee Y.J."/>
            <person name="Cho A."/>
            <person name="Mun J.H."/>
        </authorList>
    </citation>
    <scope>NUCLEOTIDE SEQUENCE [LARGE SCALE GENOMIC DNA]</scope>
    <source>
        <strain evidence="3">cv. WK10039</strain>
    </source>
</reference>
<dbReference type="InterPro" id="IPR025836">
    <property type="entry name" value="Zn_knuckle_CX2CX4HX4C"/>
</dbReference>
<name>A0A6J0NUQ9_RAPSA</name>
<dbReference type="AlphaFoldDB" id="A0A6J0NUQ9"/>
<evidence type="ECO:0000256" key="1">
    <source>
        <dbReference type="SAM" id="MobiDB-lite"/>
    </source>
</evidence>
<dbReference type="KEGG" id="rsz:108857977"/>
<evidence type="ECO:0000259" key="2">
    <source>
        <dbReference type="Pfam" id="PF14392"/>
    </source>
</evidence>
<dbReference type="GeneID" id="108857977"/>
<keyword evidence="3" id="KW-1185">Reference proteome</keyword>
<dbReference type="InterPro" id="IPR040256">
    <property type="entry name" value="At4g02000-like"/>
</dbReference>
<sequence>MDKALMAMSLEEDDDAPFVMPDLPEYSSTERNKRSLIGRLLNLDYQKMADFIFEMPRKWQKQGRIRNIPINYQTELAIEALGDIVGKVIVVAFDPLKARSNVYERVKVRFDVSRPLRKEKVIDLPLGKKTTIFFHNERIQKRCYTCQRLTHDQSVCPLNIQRRQREAEIRRACGSVMKQKITPVILESDPLFGVLEESQVGINPNTRRPKIAPDVLEGMRQYLQMAQVTRDLQKGKGVVFDYEAQVTGQQLTSPTSQGDKLMASAIRAHPLLGWRTEDLNKEIEQHGSSHLSYSSSSTNSSTSSRLNVFDLNMSETNSTKIGVRKKPGKNKRKSKANEGQRDNIKISLQDGVLIGYVEKRKAVEQMGGVPKAVKQTTQKTVPKEGLSKE</sequence>
<dbReference type="RefSeq" id="XP_018487478.1">
    <property type="nucleotide sequence ID" value="XM_018631976.1"/>
</dbReference>
<feature type="compositionally biased region" description="Low complexity" evidence="1">
    <location>
        <begin position="288"/>
        <end position="304"/>
    </location>
</feature>